<gene>
    <name evidence="5" type="ORF">AKJ09_09497</name>
</gene>
<dbReference type="SMART" id="SM00448">
    <property type="entry name" value="REC"/>
    <property type="match status" value="1"/>
</dbReference>
<protein>
    <submittedName>
        <fullName evidence="5">Response regulator receiver domain protein</fullName>
    </submittedName>
</protein>
<dbReference type="KEGG" id="llu:AKJ09_09497"/>
<evidence type="ECO:0000313" key="6">
    <source>
        <dbReference type="Proteomes" id="UP000064967"/>
    </source>
</evidence>
<keyword evidence="6" id="KW-1185">Reference proteome</keyword>
<organism evidence="5 6">
    <name type="scientific">Labilithrix luteola</name>
    <dbReference type="NCBI Taxonomy" id="1391654"/>
    <lineage>
        <taxon>Bacteria</taxon>
        <taxon>Pseudomonadati</taxon>
        <taxon>Myxococcota</taxon>
        <taxon>Polyangia</taxon>
        <taxon>Polyangiales</taxon>
        <taxon>Labilitrichaceae</taxon>
        <taxon>Labilithrix</taxon>
    </lineage>
</organism>
<evidence type="ECO:0000256" key="2">
    <source>
        <dbReference type="PROSITE-ProRule" id="PRU00169"/>
    </source>
</evidence>
<keyword evidence="1 2" id="KW-0597">Phosphoprotein</keyword>
<dbReference type="SUPFAM" id="SSF52172">
    <property type="entry name" value="CheY-like"/>
    <property type="match status" value="2"/>
</dbReference>
<evidence type="ECO:0000256" key="1">
    <source>
        <dbReference type="ARBA" id="ARBA00022553"/>
    </source>
</evidence>
<dbReference type="InterPro" id="IPR001789">
    <property type="entry name" value="Sig_transdc_resp-reg_receiver"/>
</dbReference>
<accession>A0A0K1QAR8</accession>
<sequence>MAQSIRRVLVLDDANPRRTKTCELVEREGYVTVGVSDVRTAVDALDDDVPTVLVYDVSAPRSWREVTAENTLLRTLIDGRCPVVLYGDRPPVEFSALERAAQSAAHISSDDGGLRLLALLRRLLPPVVERPTAPVPPHAGIDSELSRVRLLLVDESEYTLEVTQARLSAVGFDVRIAVAIGEIRSIVTHWAPNIIVADVRRADLSAAEFVAQLKATTPRRDMVVVLSSNLPEPELRRLASTAGADAHVSKSDGIETYVASLRALGKRLHHAGPPRSVSPRATSKGPRV</sequence>
<reference evidence="5 6" key="1">
    <citation type="submission" date="2015-08" db="EMBL/GenBank/DDBJ databases">
        <authorList>
            <person name="Babu N.S."/>
            <person name="Beckwith C.J."/>
            <person name="Beseler K.G."/>
            <person name="Brison A."/>
            <person name="Carone J.V."/>
            <person name="Caskin T.P."/>
            <person name="Diamond M."/>
            <person name="Durham M.E."/>
            <person name="Foxe J.M."/>
            <person name="Go M."/>
            <person name="Henderson B.A."/>
            <person name="Jones I.B."/>
            <person name="McGettigan J.A."/>
            <person name="Micheletti S.J."/>
            <person name="Nasrallah M.E."/>
            <person name="Ortiz D."/>
            <person name="Piller C.R."/>
            <person name="Privatt S.R."/>
            <person name="Schneider S.L."/>
            <person name="Sharp S."/>
            <person name="Smith T.C."/>
            <person name="Stanton J.D."/>
            <person name="Ullery H.E."/>
            <person name="Wilson R.J."/>
            <person name="Serrano M.G."/>
            <person name="Buck G."/>
            <person name="Lee V."/>
            <person name="Wang Y."/>
            <person name="Carvalho R."/>
            <person name="Voegtly L."/>
            <person name="Shi R."/>
            <person name="Duckworth R."/>
            <person name="Johnson A."/>
            <person name="Loviza R."/>
            <person name="Walstead R."/>
            <person name="Shah Z."/>
            <person name="Kiflezghi M."/>
            <person name="Wade K."/>
            <person name="Ball S.L."/>
            <person name="Bradley K.W."/>
            <person name="Asai D.J."/>
            <person name="Bowman C.A."/>
            <person name="Russell D.A."/>
            <person name="Pope W.H."/>
            <person name="Jacobs-Sera D."/>
            <person name="Hendrix R.W."/>
            <person name="Hatfull G.F."/>
        </authorList>
    </citation>
    <scope>NUCLEOTIDE SEQUENCE [LARGE SCALE GENOMIC DNA]</scope>
    <source>
        <strain evidence="5 6">DSM 27648</strain>
    </source>
</reference>
<dbReference type="Gene3D" id="3.40.50.2300">
    <property type="match status" value="1"/>
</dbReference>
<dbReference type="PROSITE" id="PS50110">
    <property type="entry name" value="RESPONSE_REGULATORY"/>
    <property type="match status" value="1"/>
</dbReference>
<dbReference type="PANTHER" id="PTHR44591">
    <property type="entry name" value="STRESS RESPONSE REGULATOR PROTEIN 1"/>
    <property type="match status" value="1"/>
</dbReference>
<dbReference type="AlphaFoldDB" id="A0A0K1QAR8"/>
<feature type="domain" description="Response regulatory" evidence="4">
    <location>
        <begin position="149"/>
        <end position="265"/>
    </location>
</feature>
<evidence type="ECO:0000259" key="4">
    <source>
        <dbReference type="PROSITE" id="PS50110"/>
    </source>
</evidence>
<dbReference type="Proteomes" id="UP000064967">
    <property type="component" value="Chromosome"/>
</dbReference>
<feature type="modified residue" description="4-aspartylphosphate" evidence="2">
    <location>
        <position position="198"/>
    </location>
</feature>
<dbReference type="InterPro" id="IPR011006">
    <property type="entry name" value="CheY-like_superfamily"/>
</dbReference>
<evidence type="ECO:0000256" key="3">
    <source>
        <dbReference type="SAM" id="MobiDB-lite"/>
    </source>
</evidence>
<name>A0A0K1QAR8_9BACT</name>
<dbReference type="RefSeq" id="WP_146653693.1">
    <property type="nucleotide sequence ID" value="NZ_CP012333.1"/>
</dbReference>
<dbReference type="STRING" id="1391654.AKJ09_09497"/>
<dbReference type="InterPro" id="IPR050595">
    <property type="entry name" value="Bact_response_regulator"/>
</dbReference>
<feature type="region of interest" description="Disordered" evidence="3">
    <location>
        <begin position="269"/>
        <end position="288"/>
    </location>
</feature>
<evidence type="ECO:0000313" key="5">
    <source>
        <dbReference type="EMBL" id="AKV02834.1"/>
    </source>
</evidence>
<dbReference type="EMBL" id="CP012333">
    <property type="protein sequence ID" value="AKV02834.1"/>
    <property type="molecule type" value="Genomic_DNA"/>
</dbReference>
<dbReference type="PANTHER" id="PTHR44591:SF3">
    <property type="entry name" value="RESPONSE REGULATORY DOMAIN-CONTAINING PROTEIN"/>
    <property type="match status" value="1"/>
</dbReference>
<dbReference type="GO" id="GO:0000160">
    <property type="term" value="P:phosphorelay signal transduction system"/>
    <property type="evidence" value="ECO:0007669"/>
    <property type="project" value="InterPro"/>
</dbReference>
<proteinExistence type="predicted"/>